<dbReference type="GO" id="GO:0005886">
    <property type="term" value="C:plasma membrane"/>
    <property type="evidence" value="ECO:0007669"/>
    <property type="project" value="UniProtKB-SubCell"/>
</dbReference>
<sequence>MQDLKLNYKRTIYIGLAFFLITMFWQTYDGIIAKVLIDKFGMSQATSGVVMAIDNILAIFMLPLFGLLSDKTRSKLGKRTPFILIGTLIAAVAFVSLSFVDHKQTLVVQEAGIVEEYNRMYDEINRKDGMTKAEWNLVFYDEDFKYPELTKKYEVIASKYADSDIINKFDQRDISDIYYNSLSNRAWEETRKDSKNLVMFIVLLFIVLVAMSLFRSPAVALMPDVTLKPLRSKANAIINLLGSAGAVVSIGILTVFGLSKKSYVEYTPAFIATSIVMLVALLIFMLKVKENKFRDEYQELSVKYGLEEKEDEEHTEKKVLTKAEKTSMLLILMSVFFWYMGYNAVISKLSDYAPKQLNMDFALPLLVAQGAAIVSFIPIGILSSKFGRKKMILFGVALLAICFGSASFLTAHTGGILYIILALTGVAWATINVNSFPMAVELATGKDVGRFTGYYYAFSMAAQIITPIISGLLMDKMQRSVLFPYAAFFVVLSFITMIFVKHGDVKIAKKGLLESFDVED</sequence>
<evidence type="ECO:0000256" key="5">
    <source>
        <dbReference type="SAM" id="Phobius"/>
    </source>
</evidence>
<dbReference type="InterPro" id="IPR036259">
    <property type="entry name" value="MFS_trans_sf"/>
</dbReference>
<feature type="transmembrane region" description="Helical" evidence="5">
    <location>
        <begin position="236"/>
        <end position="257"/>
    </location>
</feature>
<dbReference type="InterPro" id="IPR024989">
    <property type="entry name" value="MFS_assoc_dom"/>
</dbReference>
<dbReference type="PANTHER" id="PTHR23528:SF1">
    <property type="entry name" value="MAJOR FACILITATOR SUPERFAMILY (MFS) PROFILE DOMAIN-CONTAINING PROTEIN"/>
    <property type="match status" value="1"/>
</dbReference>
<dbReference type="Proteomes" id="UP000289841">
    <property type="component" value="Chromosome"/>
</dbReference>
<organism evidence="7 8">
    <name type="scientific">Haploplasma axanthum</name>
    <name type="common">Acholeplasma axanthum</name>
    <dbReference type="NCBI Taxonomy" id="29552"/>
    <lineage>
        <taxon>Bacteria</taxon>
        <taxon>Bacillati</taxon>
        <taxon>Mycoplasmatota</taxon>
        <taxon>Mollicutes</taxon>
        <taxon>Acholeplasmatales</taxon>
        <taxon>Acholeplasmataceae</taxon>
        <taxon>Haploplasma</taxon>
    </lineage>
</organism>
<keyword evidence="3 5" id="KW-1133">Transmembrane helix</keyword>
<evidence type="ECO:0000313" key="7">
    <source>
        <dbReference type="EMBL" id="VEU80560.1"/>
    </source>
</evidence>
<feature type="transmembrane region" description="Helical" evidence="5">
    <location>
        <begin position="361"/>
        <end position="379"/>
    </location>
</feature>
<evidence type="ECO:0000259" key="6">
    <source>
        <dbReference type="PROSITE" id="PS50850"/>
    </source>
</evidence>
<accession>A0A449BE26</accession>
<feature type="transmembrane region" description="Helical" evidence="5">
    <location>
        <begin position="269"/>
        <end position="286"/>
    </location>
</feature>
<dbReference type="KEGG" id="aaxa:NCTC10138_00936"/>
<dbReference type="OrthoDB" id="7584869at2"/>
<feature type="transmembrane region" description="Helical" evidence="5">
    <location>
        <begin position="12"/>
        <end position="28"/>
    </location>
</feature>
<evidence type="ECO:0000256" key="2">
    <source>
        <dbReference type="ARBA" id="ARBA00022692"/>
    </source>
</evidence>
<evidence type="ECO:0000256" key="3">
    <source>
        <dbReference type="ARBA" id="ARBA00022989"/>
    </source>
</evidence>
<feature type="transmembrane region" description="Helical" evidence="5">
    <location>
        <begin position="197"/>
        <end position="215"/>
    </location>
</feature>
<dbReference type="Pfam" id="PF12832">
    <property type="entry name" value="MFS_1_like"/>
    <property type="match status" value="1"/>
</dbReference>
<dbReference type="RefSeq" id="WP_052589732.1">
    <property type="nucleotide sequence ID" value="NZ_LR215048.1"/>
</dbReference>
<feature type="transmembrane region" description="Helical" evidence="5">
    <location>
        <begin position="80"/>
        <end position="100"/>
    </location>
</feature>
<dbReference type="Gene3D" id="1.20.1250.20">
    <property type="entry name" value="MFS general substrate transporter like domains"/>
    <property type="match status" value="3"/>
</dbReference>
<feature type="transmembrane region" description="Helical" evidence="5">
    <location>
        <begin position="454"/>
        <end position="474"/>
    </location>
</feature>
<feature type="transmembrane region" description="Helical" evidence="5">
    <location>
        <begin position="327"/>
        <end position="346"/>
    </location>
</feature>
<feature type="transmembrane region" description="Helical" evidence="5">
    <location>
        <begin position="48"/>
        <end position="68"/>
    </location>
</feature>
<dbReference type="SUPFAM" id="SSF103473">
    <property type="entry name" value="MFS general substrate transporter"/>
    <property type="match status" value="2"/>
</dbReference>
<reference evidence="7 8" key="1">
    <citation type="submission" date="2019-01" db="EMBL/GenBank/DDBJ databases">
        <authorList>
            <consortium name="Pathogen Informatics"/>
        </authorList>
    </citation>
    <scope>NUCLEOTIDE SEQUENCE [LARGE SCALE GENOMIC DNA]</scope>
    <source>
        <strain evidence="7 8">NCTC10138</strain>
    </source>
</reference>
<dbReference type="EMBL" id="LR215048">
    <property type="protein sequence ID" value="VEU80560.1"/>
    <property type="molecule type" value="Genomic_DNA"/>
</dbReference>
<dbReference type="InterPro" id="IPR020846">
    <property type="entry name" value="MFS_dom"/>
</dbReference>
<proteinExistence type="predicted"/>
<gene>
    <name evidence="7" type="ORF">NCTC10138_00936</name>
</gene>
<evidence type="ECO:0000313" key="8">
    <source>
        <dbReference type="Proteomes" id="UP000289841"/>
    </source>
</evidence>
<name>A0A449BE26_HAPAX</name>
<dbReference type="GO" id="GO:0022857">
    <property type="term" value="F:transmembrane transporter activity"/>
    <property type="evidence" value="ECO:0007669"/>
    <property type="project" value="InterPro"/>
</dbReference>
<keyword evidence="4 5" id="KW-0472">Membrane</keyword>
<feature type="transmembrane region" description="Helical" evidence="5">
    <location>
        <begin position="480"/>
        <end position="500"/>
    </location>
</feature>
<dbReference type="PANTHER" id="PTHR23528">
    <property type="match status" value="1"/>
</dbReference>
<dbReference type="STRING" id="1278311.GCA_000428705_00550"/>
<evidence type="ECO:0000256" key="4">
    <source>
        <dbReference type="ARBA" id="ARBA00023136"/>
    </source>
</evidence>
<dbReference type="PROSITE" id="PS50850">
    <property type="entry name" value="MFS"/>
    <property type="match status" value="1"/>
</dbReference>
<feature type="domain" description="Major facilitator superfamily (MFS) profile" evidence="6">
    <location>
        <begin position="10"/>
        <end position="504"/>
    </location>
</feature>
<dbReference type="AlphaFoldDB" id="A0A449BE26"/>
<protein>
    <submittedName>
        <fullName evidence="7">Putative symporter YagG</fullName>
    </submittedName>
</protein>
<comment type="subcellular location">
    <subcellularLocation>
        <location evidence="1">Cell membrane</location>
        <topology evidence="1">Multi-pass membrane protein</topology>
    </subcellularLocation>
</comment>
<keyword evidence="8" id="KW-1185">Reference proteome</keyword>
<keyword evidence="2 5" id="KW-0812">Transmembrane</keyword>
<evidence type="ECO:0000256" key="1">
    <source>
        <dbReference type="ARBA" id="ARBA00004651"/>
    </source>
</evidence>
<feature type="transmembrane region" description="Helical" evidence="5">
    <location>
        <begin position="391"/>
        <end position="409"/>
    </location>
</feature>
<feature type="transmembrane region" description="Helical" evidence="5">
    <location>
        <begin position="415"/>
        <end position="433"/>
    </location>
</feature>